<protein>
    <recommendedName>
        <fullName evidence="1">PilZ domain-containing protein</fullName>
    </recommendedName>
</protein>
<dbReference type="Proteomes" id="UP000461409">
    <property type="component" value="Unassembled WGS sequence"/>
</dbReference>
<sequence length="98" mass="10294">MMATGLADRSDADVVRVKVRAKTGGSIDLQVLDISAGGCMVDFHGSAARPGERVLATLPGLSALPAELVWIEDGRAGIAFEAPLHETVLSRFEGMMGR</sequence>
<keyword evidence="3" id="KW-1185">Reference proteome</keyword>
<dbReference type="EMBL" id="WUBR01000001">
    <property type="protein sequence ID" value="MWV27195.1"/>
    <property type="molecule type" value="Genomic_DNA"/>
</dbReference>
<gene>
    <name evidence="2" type="ORF">GRF63_04690</name>
</gene>
<dbReference type="Pfam" id="PF07238">
    <property type="entry name" value="PilZ"/>
    <property type="match status" value="1"/>
</dbReference>
<proteinExistence type="predicted"/>
<dbReference type="SUPFAM" id="SSF141371">
    <property type="entry name" value="PilZ domain-like"/>
    <property type="match status" value="1"/>
</dbReference>
<name>A0A844XCG0_9SPHN</name>
<accession>A0A844XCG0</accession>
<comment type="caution">
    <text evidence="2">The sequence shown here is derived from an EMBL/GenBank/DDBJ whole genome shotgun (WGS) entry which is preliminary data.</text>
</comment>
<dbReference type="AlphaFoldDB" id="A0A844XCG0"/>
<dbReference type="InterPro" id="IPR009875">
    <property type="entry name" value="PilZ_domain"/>
</dbReference>
<evidence type="ECO:0000259" key="1">
    <source>
        <dbReference type="Pfam" id="PF07238"/>
    </source>
</evidence>
<reference evidence="2 3" key="2">
    <citation type="submission" date="2020-02" db="EMBL/GenBank/DDBJ databases">
        <title>Erythrobacter dongmakensis sp. nov., isolated from a tidal mudflat.</title>
        <authorList>
            <person name="Kim I.S."/>
        </authorList>
    </citation>
    <scope>NUCLEOTIDE SEQUENCE [LARGE SCALE GENOMIC DNA]</scope>
    <source>
        <strain evidence="2 3">GH3-10</strain>
    </source>
</reference>
<organism evidence="2 3">
    <name type="scientific">Aurantiacibacter rhizosphaerae</name>
    <dbReference type="NCBI Taxonomy" id="2691582"/>
    <lineage>
        <taxon>Bacteria</taxon>
        <taxon>Pseudomonadati</taxon>
        <taxon>Pseudomonadota</taxon>
        <taxon>Alphaproteobacteria</taxon>
        <taxon>Sphingomonadales</taxon>
        <taxon>Erythrobacteraceae</taxon>
        <taxon>Aurantiacibacter</taxon>
    </lineage>
</organism>
<dbReference type="Gene3D" id="2.40.10.220">
    <property type="entry name" value="predicted glycosyltransferase like domains"/>
    <property type="match status" value="1"/>
</dbReference>
<dbReference type="GO" id="GO:0035438">
    <property type="term" value="F:cyclic-di-GMP binding"/>
    <property type="evidence" value="ECO:0007669"/>
    <property type="project" value="InterPro"/>
</dbReference>
<dbReference type="RefSeq" id="WP_160484789.1">
    <property type="nucleotide sequence ID" value="NZ_WUBR01000001.1"/>
</dbReference>
<evidence type="ECO:0000313" key="2">
    <source>
        <dbReference type="EMBL" id="MWV27195.1"/>
    </source>
</evidence>
<feature type="domain" description="PilZ" evidence="1">
    <location>
        <begin position="23"/>
        <end position="87"/>
    </location>
</feature>
<reference evidence="2 3" key="1">
    <citation type="submission" date="2019-12" db="EMBL/GenBank/DDBJ databases">
        <authorList>
            <person name="Lee S.D."/>
        </authorList>
    </citation>
    <scope>NUCLEOTIDE SEQUENCE [LARGE SCALE GENOMIC DNA]</scope>
    <source>
        <strain evidence="2 3">GH3-10</strain>
    </source>
</reference>
<evidence type="ECO:0000313" key="3">
    <source>
        <dbReference type="Proteomes" id="UP000461409"/>
    </source>
</evidence>